<dbReference type="EMBL" id="SPHZ02000006">
    <property type="protein sequence ID" value="KAF0915730.1"/>
    <property type="molecule type" value="Genomic_DNA"/>
</dbReference>
<proteinExistence type="predicted"/>
<evidence type="ECO:0000313" key="1">
    <source>
        <dbReference type="EMBL" id="KAF0915730.1"/>
    </source>
</evidence>
<protein>
    <submittedName>
        <fullName evidence="1">Uncharacterized protein</fullName>
    </submittedName>
</protein>
<sequence>MAVTGADVASAPMSCTVDPCNISYKTCVGRGSLLAAAFASESMSAISEQGMLRTEMPLKWPSAFQNVARYLVSSGWRAWNNLSICPAATWDYAGAPMALAFRRAKRIASYSAMLLVVWNSSHAEKAAALPIGEVMMAAAPALAAP</sequence>
<gene>
    <name evidence="1" type="ORF">E2562_038578</name>
</gene>
<organism evidence="1 2">
    <name type="scientific">Oryza meyeriana var. granulata</name>
    <dbReference type="NCBI Taxonomy" id="110450"/>
    <lineage>
        <taxon>Eukaryota</taxon>
        <taxon>Viridiplantae</taxon>
        <taxon>Streptophyta</taxon>
        <taxon>Embryophyta</taxon>
        <taxon>Tracheophyta</taxon>
        <taxon>Spermatophyta</taxon>
        <taxon>Magnoliopsida</taxon>
        <taxon>Liliopsida</taxon>
        <taxon>Poales</taxon>
        <taxon>Poaceae</taxon>
        <taxon>BOP clade</taxon>
        <taxon>Oryzoideae</taxon>
        <taxon>Oryzeae</taxon>
        <taxon>Oryzinae</taxon>
        <taxon>Oryza</taxon>
        <taxon>Oryza meyeriana</taxon>
    </lineage>
</organism>
<evidence type="ECO:0000313" key="2">
    <source>
        <dbReference type="Proteomes" id="UP000479710"/>
    </source>
</evidence>
<accession>A0A6G1DT80</accession>
<name>A0A6G1DT80_9ORYZ</name>
<comment type="caution">
    <text evidence="1">The sequence shown here is derived from an EMBL/GenBank/DDBJ whole genome shotgun (WGS) entry which is preliminary data.</text>
</comment>
<dbReference type="Proteomes" id="UP000479710">
    <property type="component" value="Unassembled WGS sequence"/>
</dbReference>
<dbReference type="AlphaFoldDB" id="A0A6G1DT80"/>
<reference evidence="1 2" key="1">
    <citation type="submission" date="2019-11" db="EMBL/GenBank/DDBJ databases">
        <title>Whole genome sequence of Oryza granulata.</title>
        <authorList>
            <person name="Li W."/>
        </authorList>
    </citation>
    <scope>NUCLEOTIDE SEQUENCE [LARGE SCALE GENOMIC DNA]</scope>
    <source>
        <strain evidence="2">cv. Menghai</strain>
        <tissue evidence="1">Leaf</tissue>
    </source>
</reference>
<keyword evidence="2" id="KW-1185">Reference proteome</keyword>